<proteinExistence type="predicted"/>
<dbReference type="Proteomes" id="UP000278627">
    <property type="component" value="Unassembled WGS sequence"/>
</dbReference>
<evidence type="ECO:0000313" key="1">
    <source>
        <dbReference type="EMBL" id="VDN90640.1"/>
    </source>
</evidence>
<accession>A0A0N4TM42</accession>
<keyword evidence="2" id="KW-1185">Reference proteome</keyword>
<protein>
    <submittedName>
        <fullName evidence="3">Mobile element protein</fullName>
    </submittedName>
</protein>
<evidence type="ECO:0000313" key="3">
    <source>
        <dbReference type="WBParaSite" id="BPAG_0000949201-mRNA-1"/>
    </source>
</evidence>
<gene>
    <name evidence="1" type="ORF">BPAG_LOCUS9454</name>
</gene>
<dbReference type="EMBL" id="UZAD01013157">
    <property type="protein sequence ID" value="VDN90640.1"/>
    <property type="molecule type" value="Genomic_DNA"/>
</dbReference>
<reference evidence="3" key="1">
    <citation type="submission" date="2017-02" db="UniProtKB">
        <authorList>
            <consortium name="WormBaseParasite"/>
        </authorList>
    </citation>
    <scope>IDENTIFICATION</scope>
</reference>
<reference evidence="1 2" key="2">
    <citation type="submission" date="2018-11" db="EMBL/GenBank/DDBJ databases">
        <authorList>
            <consortium name="Pathogen Informatics"/>
        </authorList>
    </citation>
    <scope>NUCLEOTIDE SEQUENCE [LARGE SCALE GENOMIC DNA]</scope>
</reference>
<organism evidence="3">
    <name type="scientific">Brugia pahangi</name>
    <name type="common">Filarial nematode worm</name>
    <dbReference type="NCBI Taxonomy" id="6280"/>
    <lineage>
        <taxon>Eukaryota</taxon>
        <taxon>Metazoa</taxon>
        <taxon>Ecdysozoa</taxon>
        <taxon>Nematoda</taxon>
        <taxon>Chromadorea</taxon>
        <taxon>Rhabditida</taxon>
        <taxon>Spirurina</taxon>
        <taxon>Spiruromorpha</taxon>
        <taxon>Filarioidea</taxon>
        <taxon>Onchocercidae</taxon>
        <taxon>Brugia</taxon>
    </lineage>
</organism>
<name>A0A0N4TM42_BRUPA</name>
<dbReference type="WBParaSite" id="BPAG_0000949201-mRNA-1">
    <property type="protein sequence ID" value="BPAG_0000949201-mRNA-1"/>
    <property type="gene ID" value="BPAG_0000949201"/>
</dbReference>
<dbReference type="AlphaFoldDB" id="A0A0N4TM42"/>
<evidence type="ECO:0000313" key="2">
    <source>
        <dbReference type="Proteomes" id="UP000278627"/>
    </source>
</evidence>
<sequence length="32" mass="3595">MNDQLGAIMELIFLCTRKIAEKLNVTTLQSVT</sequence>